<evidence type="ECO:0000313" key="3">
    <source>
        <dbReference type="Proteomes" id="UP000637632"/>
    </source>
</evidence>
<dbReference type="RefSeq" id="WP_190480066.1">
    <property type="nucleotide sequence ID" value="NZ_JACOFT010000004.1"/>
</dbReference>
<dbReference type="InterPro" id="IPR029044">
    <property type="entry name" value="Nucleotide-diphossugar_trans"/>
</dbReference>
<name>A0ABR6XHK2_9BURK</name>
<protein>
    <submittedName>
        <fullName evidence="2">Glycosyltransferase family 2 protein</fullName>
    </submittedName>
</protein>
<dbReference type="EMBL" id="JACOFT010000004">
    <property type="protein sequence ID" value="MBC3812374.1"/>
    <property type="molecule type" value="Genomic_DNA"/>
</dbReference>
<sequence>MPTIDIALASYNGEKYISAQIDSIFANDVSAVGASLGKLIVSDNVSTDATAEIVRNICNTHTQVQLHINHQRGVIHNFNHALAHTDAAYVMLADQDDVWHNNKIALSFQKMQELERQFGAEVPLLVFTDLAVTDHQLNVISPSFFAYQKIDPVGYVRPESMFLYNVAPGCTMMLNRRLLEMAAPVPDGAVMHDWWLMLVAGVFGHIGHVGQATMFYRQHDNNQVGASVSSFWEKLFSPRRKLQLARKNLQDAIRQAKLFTAQFPVIPAKFSSTLTYLAEFDHLSRWQRVRGLMRQKIIGPTFWGRVLLYAVAVFSPVLRRTPGC</sequence>
<reference evidence="2 3" key="1">
    <citation type="submission" date="2020-08" db="EMBL/GenBank/DDBJ databases">
        <title>Novel species isolated from subtropical streams in China.</title>
        <authorList>
            <person name="Lu H."/>
        </authorList>
    </citation>
    <scope>NUCLEOTIDE SEQUENCE [LARGE SCALE GENOMIC DNA]</scope>
    <source>
        <strain evidence="2 3">CCTCC AB 2015119</strain>
    </source>
</reference>
<proteinExistence type="predicted"/>
<organism evidence="2 3">
    <name type="scientific">Undibacterium aquatile</name>
    <dbReference type="NCBI Taxonomy" id="1537398"/>
    <lineage>
        <taxon>Bacteria</taxon>
        <taxon>Pseudomonadati</taxon>
        <taxon>Pseudomonadota</taxon>
        <taxon>Betaproteobacteria</taxon>
        <taxon>Burkholderiales</taxon>
        <taxon>Oxalobacteraceae</taxon>
        <taxon>Undibacterium</taxon>
    </lineage>
</organism>
<dbReference type="PANTHER" id="PTHR22916">
    <property type="entry name" value="GLYCOSYLTRANSFERASE"/>
    <property type="match status" value="1"/>
</dbReference>
<comment type="caution">
    <text evidence="2">The sequence shown here is derived from an EMBL/GenBank/DDBJ whole genome shotgun (WGS) entry which is preliminary data.</text>
</comment>
<gene>
    <name evidence="2" type="ORF">H8K26_13060</name>
</gene>
<dbReference type="PANTHER" id="PTHR22916:SF3">
    <property type="entry name" value="UDP-GLCNAC:BETAGAL BETA-1,3-N-ACETYLGLUCOSAMINYLTRANSFERASE-LIKE PROTEIN 1"/>
    <property type="match status" value="1"/>
</dbReference>
<keyword evidence="3" id="KW-1185">Reference proteome</keyword>
<dbReference type="SUPFAM" id="SSF53448">
    <property type="entry name" value="Nucleotide-diphospho-sugar transferases"/>
    <property type="match status" value="1"/>
</dbReference>
<dbReference type="Gene3D" id="3.90.550.10">
    <property type="entry name" value="Spore Coat Polysaccharide Biosynthesis Protein SpsA, Chain A"/>
    <property type="match status" value="1"/>
</dbReference>
<dbReference type="CDD" id="cd04196">
    <property type="entry name" value="GT_2_like_d"/>
    <property type="match status" value="1"/>
</dbReference>
<evidence type="ECO:0000259" key="1">
    <source>
        <dbReference type="Pfam" id="PF00535"/>
    </source>
</evidence>
<dbReference type="Proteomes" id="UP000637632">
    <property type="component" value="Unassembled WGS sequence"/>
</dbReference>
<feature type="domain" description="Glycosyltransferase 2-like" evidence="1">
    <location>
        <begin position="6"/>
        <end position="116"/>
    </location>
</feature>
<dbReference type="InterPro" id="IPR001173">
    <property type="entry name" value="Glyco_trans_2-like"/>
</dbReference>
<accession>A0ABR6XHK2</accession>
<evidence type="ECO:0000313" key="2">
    <source>
        <dbReference type="EMBL" id="MBC3812374.1"/>
    </source>
</evidence>
<dbReference type="Pfam" id="PF00535">
    <property type="entry name" value="Glycos_transf_2"/>
    <property type="match status" value="1"/>
</dbReference>